<feature type="transmembrane region" description="Helical" evidence="1">
    <location>
        <begin position="6"/>
        <end position="27"/>
    </location>
</feature>
<evidence type="ECO:0000313" key="3">
    <source>
        <dbReference type="Proteomes" id="UP000317909"/>
    </source>
</evidence>
<keyword evidence="1" id="KW-0472">Membrane</keyword>
<protein>
    <submittedName>
        <fullName evidence="2">Uncharacterized protein</fullName>
    </submittedName>
</protein>
<proteinExistence type="predicted"/>
<dbReference type="KEGG" id="llh:I41_38970"/>
<dbReference type="EMBL" id="CP036339">
    <property type="protein sequence ID" value="QDT74698.1"/>
    <property type="molecule type" value="Genomic_DNA"/>
</dbReference>
<gene>
    <name evidence="2" type="ORF">I41_38970</name>
</gene>
<accession>A0A517U252</accession>
<evidence type="ECO:0000256" key="1">
    <source>
        <dbReference type="SAM" id="Phobius"/>
    </source>
</evidence>
<dbReference type="AlphaFoldDB" id="A0A517U252"/>
<dbReference type="Proteomes" id="UP000317909">
    <property type="component" value="Chromosome"/>
</dbReference>
<evidence type="ECO:0000313" key="2">
    <source>
        <dbReference type="EMBL" id="QDT74698.1"/>
    </source>
</evidence>
<name>A0A517U252_9BACT</name>
<sequence>MLEPFELLILGALIAIPVGAIAVTIWLSRKK</sequence>
<keyword evidence="1" id="KW-0812">Transmembrane</keyword>
<reference evidence="2 3" key="1">
    <citation type="submission" date="2019-02" db="EMBL/GenBank/DDBJ databases">
        <title>Deep-cultivation of Planctomycetes and their phenomic and genomic characterization uncovers novel biology.</title>
        <authorList>
            <person name="Wiegand S."/>
            <person name="Jogler M."/>
            <person name="Boedeker C."/>
            <person name="Pinto D."/>
            <person name="Vollmers J."/>
            <person name="Rivas-Marin E."/>
            <person name="Kohn T."/>
            <person name="Peeters S.H."/>
            <person name="Heuer A."/>
            <person name="Rast P."/>
            <person name="Oberbeckmann S."/>
            <person name="Bunk B."/>
            <person name="Jeske O."/>
            <person name="Meyerdierks A."/>
            <person name="Storesund J.E."/>
            <person name="Kallscheuer N."/>
            <person name="Luecker S."/>
            <person name="Lage O.M."/>
            <person name="Pohl T."/>
            <person name="Merkel B.J."/>
            <person name="Hornburger P."/>
            <person name="Mueller R.-W."/>
            <person name="Bruemmer F."/>
            <person name="Labrenz M."/>
            <person name="Spormann A.M."/>
            <person name="Op den Camp H."/>
            <person name="Overmann J."/>
            <person name="Amann R."/>
            <person name="Jetten M.S.M."/>
            <person name="Mascher T."/>
            <person name="Medema M.H."/>
            <person name="Devos D.P."/>
            <person name="Kaster A.-K."/>
            <person name="Ovreas L."/>
            <person name="Rohde M."/>
            <person name="Galperin M.Y."/>
            <person name="Jogler C."/>
        </authorList>
    </citation>
    <scope>NUCLEOTIDE SEQUENCE [LARGE SCALE GENOMIC DNA]</scope>
    <source>
        <strain evidence="2 3">I41</strain>
    </source>
</reference>
<keyword evidence="3" id="KW-1185">Reference proteome</keyword>
<keyword evidence="1" id="KW-1133">Transmembrane helix</keyword>
<organism evidence="2 3">
    <name type="scientific">Lacipirellula limnantheis</name>
    <dbReference type="NCBI Taxonomy" id="2528024"/>
    <lineage>
        <taxon>Bacteria</taxon>
        <taxon>Pseudomonadati</taxon>
        <taxon>Planctomycetota</taxon>
        <taxon>Planctomycetia</taxon>
        <taxon>Pirellulales</taxon>
        <taxon>Lacipirellulaceae</taxon>
        <taxon>Lacipirellula</taxon>
    </lineage>
</organism>